<dbReference type="Gene3D" id="2.10.109.10">
    <property type="entry name" value="Umud Fragment, subunit A"/>
    <property type="match status" value="1"/>
</dbReference>
<dbReference type="SUPFAM" id="SSF51306">
    <property type="entry name" value="LexA/Signal peptidase"/>
    <property type="match status" value="1"/>
</dbReference>
<dbReference type="EC" id="3.4.21.89" evidence="3 8"/>
<reference evidence="11 12" key="1">
    <citation type="submission" date="2018-07" db="EMBL/GenBank/DDBJ databases">
        <title>Pseudomonas laoshanensis sp. nov., isolated from soil.</title>
        <authorList>
            <person name="Sun J."/>
            <person name="Yu L."/>
            <person name="Wang M."/>
            <person name="Zhang C."/>
        </authorList>
    </citation>
    <scope>NUCLEOTIDE SEQUENCE [LARGE SCALE GENOMIC DNA]</scope>
    <source>
        <strain evidence="11 12">Y22</strain>
    </source>
</reference>
<evidence type="ECO:0000313" key="11">
    <source>
        <dbReference type="EMBL" id="KAA0693992.1"/>
    </source>
</evidence>
<name>A0A7V7GUW5_9GAMM</name>
<dbReference type="InterPro" id="IPR019758">
    <property type="entry name" value="Pept_S26A_signal_pept_1_CS"/>
</dbReference>
<dbReference type="Pfam" id="PF10502">
    <property type="entry name" value="Peptidase_S26"/>
    <property type="match status" value="1"/>
</dbReference>
<feature type="active site" evidence="7">
    <location>
        <position position="162"/>
    </location>
</feature>
<accession>A0A7V7GUW5</accession>
<dbReference type="PROSITE" id="PS00761">
    <property type="entry name" value="SPASE_I_3"/>
    <property type="match status" value="1"/>
</dbReference>
<evidence type="ECO:0000259" key="10">
    <source>
        <dbReference type="Pfam" id="PF10502"/>
    </source>
</evidence>
<dbReference type="GO" id="GO:0009003">
    <property type="term" value="F:signal peptidase activity"/>
    <property type="evidence" value="ECO:0007669"/>
    <property type="project" value="UniProtKB-EC"/>
</dbReference>
<evidence type="ECO:0000256" key="4">
    <source>
        <dbReference type="ARBA" id="ARBA00019232"/>
    </source>
</evidence>
<feature type="transmembrane region" description="Helical" evidence="8">
    <location>
        <begin position="20"/>
        <end position="38"/>
    </location>
</feature>
<dbReference type="InterPro" id="IPR019756">
    <property type="entry name" value="Pept_S26A_signal_pept_1_Ser-AS"/>
</dbReference>
<dbReference type="GO" id="GO:0004252">
    <property type="term" value="F:serine-type endopeptidase activity"/>
    <property type="evidence" value="ECO:0007669"/>
    <property type="project" value="InterPro"/>
</dbReference>
<comment type="subcellular location">
    <subcellularLocation>
        <location evidence="9">Membrane</location>
        <topology evidence="9">Multi-pass membrane protein</topology>
    </subcellularLocation>
</comment>
<dbReference type="NCBIfam" id="TIGR02227">
    <property type="entry name" value="sigpep_I_bact"/>
    <property type="match status" value="1"/>
</dbReference>
<evidence type="ECO:0000256" key="9">
    <source>
        <dbReference type="RuleBase" id="RU362042"/>
    </source>
</evidence>
<dbReference type="InterPro" id="IPR019757">
    <property type="entry name" value="Pept_S26A_signal_pept_1_Lys-AS"/>
</dbReference>
<comment type="similarity">
    <text evidence="2 9">Belongs to the peptidase S26 family.</text>
</comment>
<feature type="transmembrane region" description="Helical" evidence="8">
    <location>
        <begin position="73"/>
        <end position="94"/>
    </location>
</feature>
<keyword evidence="8" id="KW-1133">Transmembrane helix</keyword>
<keyword evidence="8" id="KW-0472">Membrane</keyword>
<evidence type="ECO:0000256" key="3">
    <source>
        <dbReference type="ARBA" id="ARBA00013208"/>
    </source>
</evidence>
<dbReference type="GO" id="GO:0016020">
    <property type="term" value="C:membrane"/>
    <property type="evidence" value="ECO:0007669"/>
    <property type="project" value="UniProtKB-SubCell"/>
</dbReference>
<dbReference type="AlphaFoldDB" id="A0A7V7GUW5"/>
<feature type="active site" evidence="7">
    <location>
        <position position="104"/>
    </location>
</feature>
<evidence type="ECO:0000256" key="6">
    <source>
        <dbReference type="ARBA" id="ARBA00022801"/>
    </source>
</evidence>
<evidence type="ECO:0000256" key="1">
    <source>
        <dbReference type="ARBA" id="ARBA00000677"/>
    </source>
</evidence>
<dbReference type="EMBL" id="QOVF01000003">
    <property type="protein sequence ID" value="KAA0693992.1"/>
    <property type="molecule type" value="Genomic_DNA"/>
</dbReference>
<comment type="caution">
    <text evidence="11">The sequence shown here is derived from an EMBL/GenBank/DDBJ whole genome shotgun (WGS) entry which is preliminary data.</text>
</comment>
<dbReference type="InterPro" id="IPR000223">
    <property type="entry name" value="Pept_S26A_signal_pept_1"/>
</dbReference>
<dbReference type="PROSITE" id="PS00760">
    <property type="entry name" value="SPASE_I_2"/>
    <property type="match status" value="1"/>
</dbReference>
<evidence type="ECO:0000313" key="12">
    <source>
        <dbReference type="Proteomes" id="UP000463138"/>
    </source>
</evidence>
<evidence type="ECO:0000256" key="5">
    <source>
        <dbReference type="ARBA" id="ARBA00022670"/>
    </source>
</evidence>
<dbReference type="PANTHER" id="PTHR43390:SF1">
    <property type="entry name" value="CHLOROPLAST PROCESSING PEPTIDASE"/>
    <property type="match status" value="1"/>
</dbReference>
<dbReference type="InterPro" id="IPR036286">
    <property type="entry name" value="LexA/Signal_pep-like_sf"/>
</dbReference>
<evidence type="ECO:0000256" key="2">
    <source>
        <dbReference type="ARBA" id="ARBA00009370"/>
    </source>
</evidence>
<feature type="domain" description="Peptidase S26" evidence="10">
    <location>
        <begin position="78"/>
        <end position="263"/>
    </location>
</feature>
<dbReference type="InterPro" id="IPR019533">
    <property type="entry name" value="Peptidase_S26"/>
</dbReference>
<dbReference type="CDD" id="cd06530">
    <property type="entry name" value="S26_SPase_I"/>
    <property type="match status" value="1"/>
</dbReference>
<proteinExistence type="inferred from homology"/>
<evidence type="ECO:0000256" key="7">
    <source>
        <dbReference type="PIRSR" id="PIRSR600223-1"/>
    </source>
</evidence>
<gene>
    <name evidence="11" type="primary">lepB</name>
    <name evidence="11" type="ORF">DT594_11775</name>
</gene>
<dbReference type="GO" id="GO:0006465">
    <property type="term" value="P:signal peptide processing"/>
    <property type="evidence" value="ECO:0007669"/>
    <property type="project" value="InterPro"/>
</dbReference>
<dbReference type="PANTHER" id="PTHR43390">
    <property type="entry name" value="SIGNAL PEPTIDASE I"/>
    <property type="match status" value="1"/>
</dbReference>
<keyword evidence="6 8" id="KW-0378">Hydrolase</keyword>
<keyword evidence="12" id="KW-1185">Reference proteome</keyword>
<evidence type="ECO:0000256" key="8">
    <source>
        <dbReference type="RuleBase" id="RU003993"/>
    </source>
</evidence>
<comment type="catalytic activity">
    <reaction evidence="1 8">
        <text>Cleavage of hydrophobic, N-terminal signal or leader sequences from secreted and periplasmic proteins.</text>
        <dbReference type="EC" id="3.4.21.89"/>
    </reaction>
</comment>
<keyword evidence="5 8" id="KW-0645">Protease</keyword>
<feature type="transmembrane region" description="Helical" evidence="8">
    <location>
        <begin position="44"/>
        <end position="61"/>
    </location>
</feature>
<sequence length="265" mass="30097">MLGVVVQPFVFLYINRPRIFAVYLVLALGALAADFYWTVGYFNLLLSVLCPLHAWWLIRRYDRRQVCGWYARWWVSLALYLCLVMSIFAFRSFLYEPFTVPSASMNPTLEAGDRIVVRKLGFGHYASLGLNLGTPGVTDPQQMQRGEVYVFLHPELNVPYVKRLLGLPGDRLEFTERTVLVNGQALAVQSDRQDEQQQLLTETAGAVSYHIRHMSQPVSPATGTFVVPEGQYFFVGDNRDDSSDSRHWGPVSSENIIGEVVWVID</sequence>
<keyword evidence="8" id="KW-0812">Transmembrane</keyword>
<organism evidence="11 12">
    <name type="scientific">Halopseudomonas laoshanensis</name>
    <dbReference type="NCBI Taxonomy" id="2268758"/>
    <lineage>
        <taxon>Bacteria</taxon>
        <taxon>Pseudomonadati</taxon>
        <taxon>Pseudomonadota</taxon>
        <taxon>Gammaproteobacteria</taxon>
        <taxon>Pseudomonadales</taxon>
        <taxon>Pseudomonadaceae</taxon>
        <taxon>Halopseudomonas</taxon>
    </lineage>
</organism>
<dbReference type="PROSITE" id="PS00501">
    <property type="entry name" value="SPASE_I_1"/>
    <property type="match status" value="1"/>
</dbReference>
<dbReference type="Proteomes" id="UP000463138">
    <property type="component" value="Unassembled WGS sequence"/>
</dbReference>
<protein>
    <recommendedName>
        <fullName evidence="4 8">Signal peptidase I</fullName>
        <ecNumber evidence="3 8">3.4.21.89</ecNumber>
    </recommendedName>
</protein>
<dbReference type="PRINTS" id="PR00727">
    <property type="entry name" value="LEADERPTASE"/>
</dbReference>